<evidence type="ECO:0000313" key="3">
    <source>
        <dbReference type="Proteomes" id="UP001597448"/>
    </source>
</evidence>
<organism evidence="2 3">
    <name type="scientific">Paenibacillus rhizoplanae</name>
    <dbReference type="NCBI Taxonomy" id="1917181"/>
    <lineage>
        <taxon>Bacteria</taxon>
        <taxon>Bacillati</taxon>
        <taxon>Bacillota</taxon>
        <taxon>Bacilli</taxon>
        <taxon>Bacillales</taxon>
        <taxon>Paenibacillaceae</taxon>
        <taxon>Paenibacillus</taxon>
    </lineage>
</organism>
<sequence>MRHSFESGADVTAKLDSLSDQLAAAEKDFQRKDLALTMSAGAKAKMPADEVMQAWNTEYLPRYRAEVFSPLLDALEKARDEYYRAYAACAASVKAIEDEQQSVVYTLDPNYGRGNRYIYKLHTPDYFSKTAAHVIKPEDIQRLALGQKPVNMDTKGGA</sequence>
<gene>
    <name evidence="2" type="ORF">ACFSX3_23415</name>
</gene>
<protein>
    <submittedName>
        <fullName evidence="2">Uncharacterized protein</fullName>
    </submittedName>
</protein>
<reference evidence="3" key="1">
    <citation type="journal article" date="2019" name="Int. J. Syst. Evol. Microbiol.">
        <title>The Global Catalogue of Microorganisms (GCM) 10K type strain sequencing project: providing services to taxonomists for standard genome sequencing and annotation.</title>
        <authorList>
            <consortium name="The Broad Institute Genomics Platform"/>
            <consortium name="The Broad Institute Genome Sequencing Center for Infectious Disease"/>
            <person name="Wu L."/>
            <person name="Ma J."/>
        </authorList>
    </citation>
    <scope>NUCLEOTIDE SEQUENCE [LARGE SCALE GENOMIC DNA]</scope>
    <source>
        <strain evidence="3">CCM 8725</strain>
    </source>
</reference>
<keyword evidence="3" id="KW-1185">Reference proteome</keyword>
<accession>A0ABW5FE93</accession>
<name>A0ABW5FE93_9BACL</name>
<feature type="coiled-coil region" evidence="1">
    <location>
        <begin position="8"/>
        <end position="35"/>
    </location>
</feature>
<dbReference type="EMBL" id="JBHUKY010000052">
    <property type="protein sequence ID" value="MFD2412835.1"/>
    <property type="molecule type" value="Genomic_DNA"/>
</dbReference>
<comment type="caution">
    <text evidence="2">The sequence shown here is derived from an EMBL/GenBank/DDBJ whole genome shotgun (WGS) entry which is preliminary data.</text>
</comment>
<evidence type="ECO:0000313" key="2">
    <source>
        <dbReference type="EMBL" id="MFD2412835.1"/>
    </source>
</evidence>
<keyword evidence="1" id="KW-0175">Coiled coil</keyword>
<evidence type="ECO:0000256" key="1">
    <source>
        <dbReference type="SAM" id="Coils"/>
    </source>
</evidence>
<dbReference type="Proteomes" id="UP001597448">
    <property type="component" value="Unassembled WGS sequence"/>
</dbReference>
<proteinExistence type="predicted"/>
<dbReference type="RefSeq" id="WP_209994870.1">
    <property type="nucleotide sequence ID" value="NZ_JBHSVQ010000001.1"/>
</dbReference>